<accession>A0A810Q1U0</accession>
<dbReference type="SUPFAM" id="SSF46785">
    <property type="entry name" value="Winged helix' DNA-binding domain"/>
    <property type="match status" value="1"/>
</dbReference>
<keyword evidence="2" id="KW-0614">Plasmid</keyword>
<protein>
    <recommendedName>
        <fullName evidence="1">HTH crp-type domain-containing protein</fullName>
    </recommendedName>
</protein>
<dbReference type="GO" id="GO:0006355">
    <property type="term" value="P:regulation of DNA-templated transcription"/>
    <property type="evidence" value="ECO:0007669"/>
    <property type="project" value="InterPro"/>
</dbReference>
<evidence type="ECO:0000313" key="3">
    <source>
        <dbReference type="Proteomes" id="UP000681343"/>
    </source>
</evidence>
<proteinExistence type="predicted"/>
<keyword evidence="3" id="KW-1185">Reference proteome</keyword>
<dbReference type="GO" id="GO:0003677">
    <property type="term" value="F:DNA binding"/>
    <property type="evidence" value="ECO:0007669"/>
    <property type="project" value="InterPro"/>
</dbReference>
<organism evidence="2 3">
    <name type="scientific">Vescimonas fastidiosa</name>
    <dbReference type="NCBI Taxonomy" id="2714353"/>
    <lineage>
        <taxon>Bacteria</taxon>
        <taxon>Bacillati</taxon>
        <taxon>Bacillota</taxon>
        <taxon>Clostridia</taxon>
        <taxon>Eubacteriales</taxon>
        <taxon>Oscillospiraceae</taxon>
        <taxon>Vescimonas</taxon>
    </lineage>
</organism>
<dbReference type="Gene3D" id="2.60.120.10">
    <property type="entry name" value="Jelly Rolls"/>
    <property type="match status" value="1"/>
</dbReference>
<dbReference type="InterPro" id="IPR014710">
    <property type="entry name" value="RmlC-like_jellyroll"/>
</dbReference>
<reference evidence="2" key="1">
    <citation type="submission" date="2020-09" db="EMBL/GenBank/DDBJ databases">
        <title>New species isolated from human feces.</title>
        <authorList>
            <person name="Kitahara M."/>
            <person name="Shigeno Y."/>
            <person name="Shime M."/>
            <person name="Matsumoto Y."/>
            <person name="Nakamura S."/>
            <person name="Motooka D."/>
            <person name="Fukuoka S."/>
            <person name="Nishikawa H."/>
            <person name="Benno Y."/>
        </authorList>
    </citation>
    <scope>NUCLEOTIDE SEQUENCE</scope>
    <source>
        <strain evidence="2">MM35</strain>
        <plasmid evidence="2">pMM35_02</plasmid>
    </source>
</reference>
<evidence type="ECO:0000313" key="2">
    <source>
        <dbReference type="EMBL" id="BCK80217.1"/>
    </source>
</evidence>
<dbReference type="Proteomes" id="UP000681343">
    <property type="component" value="Plasmid pMM35_02"/>
</dbReference>
<gene>
    <name evidence="2" type="ORF">MM35RIKEN_24090</name>
</gene>
<geneLocation type="plasmid" evidence="2 3">
    <name>pMM35_02</name>
</geneLocation>
<dbReference type="Pfam" id="PF13545">
    <property type="entry name" value="HTH_Crp_2"/>
    <property type="match status" value="1"/>
</dbReference>
<dbReference type="InterPro" id="IPR036390">
    <property type="entry name" value="WH_DNA-bd_sf"/>
</dbReference>
<dbReference type="KEGG" id="vfa:MM35RIKEN_24090"/>
<evidence type="ECO:0000259" key="1">
    <source>
        <dbReference type="Pfam" id="PF13545"/>
    </source>
</evidence>
<dbReference type="InterPro" id="IPR012318">
    <property type="entry name" value="HTH_CRP"/>
</dbReference>
<dbReference type="EMBL" id="AP023417">
    <property type="protein sequence ID" value="BCK80217.1"/>
    <property type="molecule type" value="Genomic_DNA"/>
</dbReference>
<name>A0A810Q1U0_9FIRM</name>
<sequence length="72" mass="8478">MPTRGDKRLLSYFSECIKRTGSYEFDIPYNRQQLADYLNVERSALSNELSLMQRDGLIRYEKNHFAVTEQLG</sequence>
<dbReference type="AlphaFoldDB" id="A0A810Q1U0"/>
<feature type="domain" description="HTH crp-type" evidence="1">
    <location>
        <begin position="8"/>
        <end position="63"/>
    </location>
</feature>